<evidence type="ECO:0000313" key="3">
    <source>
        <dbReference type="Proteomes" id="UP001301958"/>
    </source>
</evidence>
<feature type="compositionally biased region" description="Polar residues" evidence="1">
    <location>
        <begin position="37"/>
        <end position="46"/>
    </location>
</feature>
<evidence type="ECO:0000256" key="1">
    <source>
        <dbReference type="SAM" id="MobiDB-lite"/>
    </source>
</evidence>
<feature type="region of interest" description="Disordered" evidence="1">
    <location>
        <begin position="151"/>
        <end position="173"/>
    </location>
</feature>
<reference evidence="2" key="1">
    <citation type="journal article" date="2023" name="Mol. Phylogenet. Evol.">
        <title>Genome-scale phylogeny and comparative genomics of the fungal order Sordariales.</title>
        <authorList>
            <person name="Hensen N."/>
            <person name="Bonometti L."/>
            <person name="Westerberg I."/>
            <person name="Brannstrom I.O."/>
            <person name="Guillou S."/>
            <person name="Cros-Aarteil S."/>
            <person name="Calhoun S."/>
            <person name="Haridas S."/>
            <person name="Kuo A."/>
            <person name="Mondo S."/>
            <person name="Pangilinan J."/>
            <person name="Riley R."/>
            <person name="LaButti K."/>
            <person name="Andreopoulos B."/>
            <person name="Lipzen A."/>
            <person name="Chen C."/>
            <person name="Yan M."/>
            <person name="Daum C."/>
            <person name="Ng V."/>
            <person name="Clum A."/>
            <person name="Steindorff A."/>
            <person name="Ohm R.A."/>
            <person name="Martin F."/>
            <person name="Silar P."/>
            <person name="Natvig D.O."/>
            <person name="Lalanne C."/>
            <person name="Gautier V."/>
            <person name="Ament-Velasquez S.L."/>
            <person name="Kruys A."/>
            <person name="Hutchinson M.I."/>
            <person name="Powell A.J."/>
            <person name="Barry K."/>
            <person name="Miller A.N."/>
            <person name="Grigoriev I.V."/>
            <person name="Debuchy R."/>
            <person name="Gladieux P."/>
            <person name="Hiltunen Thoren M."/>
            <person name="Johannesson H."/>
        </authorList>
    </citation>
    <scope>NUCLEOTIDE SEQUENCE</scope>
    <source>
        <strain evidence="2">CBS 990.96</strain>
    </source>
</reference>
<organism evidence="2 3">
    <name type="scientific">Podospora fimiseda</name>
    <dbReference type="NCBI Taxonomy" id="252190"/>
    <lineage>
        <taxon>Eukaryota</taxon>
        <taxon>Fungi</taxon>
        <taxon>Dikarya</taxon>
        <taxon>Ascomycota</taxon>
        <taxon>Pezizomycotina</taxon>
        <taxon>Sordariomycetes</taxon>
        <taxon>Sordariomycetidae</taxon>
        <taxon>Sordariales</taxon>
        <taxon>Podosporaceae</taxon>
        <taxon>Podospora</taxon>
    </lineage>
</organism>
<evidence type="ECO:0000313" key="2">
    <source>
        <dbReference type="EMBL" id="KAK4225764.1"/>
    </source>
</evidence>
<name>A0AAN7BLZ2_9PEZI</name>
<accession>A0AAN7BLZ2</accession>
<keyword evidence="3" id="KW-1185">Reference proteome</keyword>
<reference evidence="2" key="2">
    <citation type="submission" date="2023-05" db="EMBL/GenBank/DDBJ databases">
        <authorList>
            <consortium name="Lawrence Berkeley National Laboratory"/>
            <person name="Steindorff A."/>
            <person name="Hensen N."/>
            <person name="Bonometti L."/>
            <person name="Westerberg I."/>
            <person name="Brannstrom I.O."/>
            <person name="Guillou S."/>
            <person name="Cros-Aarteil S."/>
            <person name="Calhoun S."/>
            <person name="Haridas S."/>
            <person name="Kuo A."/>
            <person name="Mondo S."/>
            <person name="Pangilinan J."/>
            <person name="Riley R."/>
            <person name="Labutti K."/>
            <person name="Andreopoulos B."/>
            <person name="Lipzen A."/>
            <person name="Chen C."/>
            <person name="Yanf M."/>
            <person name="Daum C."/>
            <person name="Ng V."/>
            <person name="Clum A."/>
            <person name="Ohm R."/>
            <person name="Martin F."/>
            <person name="Silar P."/>
            <person name="Natvig D."/>
            <person name="Lalanne C."/>
            <person name="Gautier V."/>
            <person name="Ament-Velasquez S.L."/>
            <person name="Kruys A."/>
            <person name="Hutchinson M.I."/>
            <person name="Powell A.J."/>
            <person name="Barry K."/>
            <person name="Miller A.N."/>
            <person name="Grigoriev I.V."/>
            <person name="Debuchy R."/>
            <person name="Gladieux P."/>
            <person name="Thoren M.H."/>
            <person name="Johannesson H."/>
        </authorList>
    </citation>
    <scope>NUCLEOTIDE SEQUENCE</scope>
    <source>
        <strain evidence="2">CBS 990.96</strain>
    </source>
</reference>
<comment type="caution">
    <text evidence="2">The sequence shown here is derived from an EMBL/GenBank/DDBJ whole genome shotgun (WGS) entry which is preliminary data.</text>
</comment>
<gene>
    <name evidence="2" type="ORF">QBC38DRAFT_420713</name>
</gene>
<evidence type="ECO:0008006" key="4">
    <source>
        <dbReference type="Google" id="ProtNLM"/>
    </source>
</evidence>
<feature type="compositionally biased region" description="Basic and acidic residues" evidence="1">
    <location>
        <begin position="57"/>
        <end position="73"/>
    </location>
</feature>
<feature type="region of interest" description="Disordered" evidence="1">
    <location>
        <begin position="1"/>
        <end position="24"/>
    </location>
</feature>
<feature type="region of interest" description="Disordered" evidence="1">
    <location>
        <begin position="37"/>
        <end position="94"/>
    </location>
</feature>
<dbReference type="Proteomes" id="UP001301958">
    <property type="component" value="Unassembled WGS sequence"/>
</dbReference>
<sequence>MATSKVTTAKPDNPSNPSRRAIPVIPVVPAIPLSYQQRSVNKSTPSAVVEPAPILNGHHDTTDGNPIPDEHASEAVSRGTDTPSPAPGEQQSVASSAVLTPPTVVSGGHTRGIALLPSPISPILSQMNSQLLDASLTDAALADANLASLTIGQSKGPMNPTPDLPPTTGQAPELPLPAPQPVMVNRPAFHQPQPSNSSLISNPFQQPNGSSIPYPNHPAAFIQYYQQHSYLPAPLGPVPTPYDSWTPSMSHGPPTPHSFQGSQSSVPMEEQQAYQRFNGHNGYTAEGHPPPGLDVPFIPEPSYADWLREVAHDMSFHDCEIEVQFTPSPEFCDHPAYAQQTFSRMFPGHRVIFSRSPALRDAIIRANGVVRLGKIADEYVRPDVFRHALGTLYAYELDHMPFPTNLPYRDPRDEFKTALSYIATAHYLRLNRIAMQAAHRAALLLDWGTIEAAVRFVALNEAYSTPSSDPGVLYITKAVVEWLGQNFPVNFTIDISPGDFGFRRLPLSTMPPLLPSFKTISTPSIVNGSSPEAHSRQPFNSQVQMPREMRVTSNHRLSQISFGEITPSDIAPPSPSLFPNTGFSQTRPISCPKTHIMSKILLHLPFNLLKAVLEHPLLAQPAGGYKPLARYAMVTMVIDAREAMRKYVVDPANTDFRKYQDALESATKDMVIRTRDDFWVNTMGFKEEVFSGDIPFLIRRWSKNPTDGVNA</sequence>
<proteinExistence type="predicted"/>
<protein>
    <recommendedName>
        <fullName evidence="4">BTB domain-containing protein</fullName>
    </recommendedName>
</protein>
<feature type="compositionally biased region" description="Polar residues" evidence="1">
    <location>
        <begin position="79"/>
        <end position="94"/>
    </location>
</feature>
<dbReference type="AlphaFoldDB" id="A0AAN7BLZ2"/>
<dbReference type="EMBL" id="MU865360">
    <property type="protein sequence ID" value="KAK4225764.1"/>
    <property type="molecule type" value="Genomic_DNA"/>
</dbReference>